<name>A0ABT4IMY4_9EURY</name>
<reference evidence="2" key="1">
    <citation type="submission" date="2022-12" db="EMBL/GenBank/DDBJ databases">
        <title>Isolation and characterisation of novel Methanocorpusculum spp. from native Australian herbivores indicates the genus is ancestrally host-associated.</title>
        <authorList>
            <person name="Volmer J.G."/>
            <person name="Soo R.M."/>
            <person name="Evans P.N."/>
            <person name="Hoedt E.C."/>
            <person name="Astorga Alsina A.L."/>
            <person name="Woodcroft B.J."/>
            <person name="Tyson G.W."/>
            <person name="Hugenholtz P."/>
            <person name="Morrison M."/>
        </authorList>
    </citation>
    <scope>NUCLEOTIDE SEQUENCE</scope>
    <source>
        <strain evidence="2">CW153</strain>
    </source>
</reference>
<evidence type="ECO:0000313" key="2">
    <source>
        <dbReference type="EMBL" id="MCZ0862921.1"/>
    </source>
</evidence>
<dbReference type="PROSITE" id="PS50005">
    <property type="entry name" value="TPR"/>
    <property type="match status" value="1"/>
</dbReference>
<dbReference type="SMART" id="SM00028">
    <property type="entry name" value="TPR"/>
    <property type="match status" value="2"/>
</dbReference>
<proteinExistence type="predicted"/>
<accession>A0ABT4IMY4</accession>
<dbReference type="Proteomes" id="UP001141336">
    <property type="component" value="Unassembled WGS sequence"/>
</dbReference>
<gene>
    <name evidence="2" type="ORF">O0S09_06605</name>
</gene>
<dbReference type="RefSeq" id="WP_268923177.1">
    <property type="nucleotide sequence ID" value="NZ_JAPTGC010000007.1"/>
</dbReference>
<dbReference type="InterPro" id="IPR019734">
    <property type="entry name" value="TPR_rpt"/>
</dbReference>
<dbReference type="InterPro" id="IPR011990">
    <property type="entry name" value="TPR-like_helical_dom_sf"/>
</dbReference>
<keyword evidence="3" id="KW-1185">Reference proteome</keyword>
<keyword evidence="1" id="KW-0802">TPR repeat</keyword>
<evidence type="ECO:0000256" key="1">
    <source>
        <dbReference type="PROSITE-ProRule" id="PRU00339"/>
    </source>
</evidence>
<evidence type="ECO:0000313" key="3">
    <source>
        <dbReference type="Proteomes" id="UP001141336"/>
    </source>
</evidence>
<comment type="caution">
    <text evidence="2">The sequence shown here is derived from an EMBL/GenBank/DDBJ whole genome shotgun (WGS) entry which is preliminary data.</text>
</comment>
<feature type="repeat" description="TPR" evidence="1">
    <location>
        <begin position="43"/>
        <end position="76"/>
    </location>
</feature>
<protein>
    <submittedName>
        <fullName evidence="2">Tetratricopeptide repeat protein</fullName>
    </submittedName>
</protein>
<dbReference type="SUPFAM" id="SSF48452">
    <property type="entry name" value="TPR-like"/>
    <property type="match status" value="1"/>
</dbReference>
<dbReference type="Gene3D" id="1.25.40.10">
    <property type="entry name" value="Tetratricopeptide repeat domain"/>
    <property type="match status" value="1"/>
</dbReference>
<sequence>MTFHPTNNPVFWKQTAEELLAAARFEKALAAYHQLCELTPNDPDAWRGMAQALAGLERHGDAVAAFERALILLPDDRAVLAGLADCYEALGAFEKMTACRIRLGELD</sequence>
<dbReference type="EMBL" id="JAPTGC010000007">
    <property type="protein sequence ID" value="MCZ0862921.1"/>
    <property type="molecule type" value="Genomic_DNA"/>
</dbReference>
<dbReference type="Pfam" id="PF13432">
    <property type="entry name" value="TPR_16"/>
    <property type="match status" value="1"/>
</dbReference>
<organism evidence="2 3">
    <name type="scientific">Methanocorpusculum vombati</name>
    <dbReference type="NCBI Taxonomy" id="3002864"/>
    <lineage>
        <taxon>Archaea</taxon>
        <taxon>Methanobacteriati</taxon>
        <taxon>Methanobacteriota</taxon>
        <taxon>Stenosarchaea group</taxon>
        <taxon>Methanomicrobia</taxon>
        <taxon>Methanomicrobiales</taxon>
        <taxon>Methanocorpusculaceae</taxon>
        <taxon>Methanocorpusculum</taxon>
    </lineage>
</organism>